<dbReference type="Proteomes" id="UP000283523">
    <property type="component" value="Unassembled WGS sequence"/>
</dbReference>
<reference evidence="1 2" key="1">
    <citation type="submission" date="2018-08" db="EMBL/GenBank/DDBJ databases">
        <title>Fibrisoma montanum sp. nov., isolated from Danxia mountain soil.</title>
        <authorList>
            <person name="Huang Y."/>
        </authorList>
    </citation>
    <scope>NUCLEOTIDE SEQUENCE [LARGE SCALE GENOMIC DNA]</scope>
    <source>
        <strain evidence="1 2">HYT19</strain>
    </source>
</reference>
<evidence type="ECO:0000313" key="2">
    <source>
        <dbReference type="Proteomes" id="UP000283523"/>
    </source>
</evidence>
<keyword evidence="2" id="KW-1185">Reference proteome</keyword>
<proteinExistence type="predicted"/>
<sequence>MYPKRVYLTVWAILFTLTCVGQNNRPYTASFVGRMGVDTVLVETYTMINNHLYGKAFIRVPEDYIGEFSIHFYPDGSIREFNINAMNPLNSSLPFEAKSGAFEYRLNMNCRNDTCTYYNSEAGRDSEKQFRHPARKMDFVGGWVPLISLMEWQCRRLAKSGGQALPLKMINHNIGVYDIRVRYQTKDKILFGGPFLEYTTISVNQEGRIQSVDGMGTPWNYNVTKHVPIDVDAVARRMTQTPGIGIPSPTESLQASIQQSTITLTYGRPYKRGRVIFGGVVPYDSLWRTGANGPTTITVENDIHIEKRVLPKGTYSIYTIPKVAEWVLIFSTDLTHWPTDPDRTKELVAVRIPVRKSTDIKQQFTLELKETPKGGQLRLMWDDVVATADFAIVR</sequence>
<dbReference type="AlphaFoldDB" id="A0A418M2T4"/>
<dbReference type="InterPro" id="IPR021314">
    <property type="entry name" value="DUF2911"/>
</dbReference>
<accession>A0A418M2T4</accession>
<dbReference type="RefSeq" id="WP_119670283.1">
    <property type="nucleotide sequence ID" value="NZ_QXED01000007.1"/>
</dbReference>
<dbReference type="OrthoDB" id="187854at2"/>
<dbReference type="EMBL" id="QXED01000007">
    <property type="protein sequence ID" value="RIV19998.1"/>
    <property type="molecule type" value="Genomic_DNA"/>
</dbReference>
<organism evidence="1 2">
    <name type="scientific">Fibrisoma montanum</name>
    <dbReference type="NCBI Taxonomy" id="2305895"/>
    <lineage>
        <taxon>Bacteria</taxon>
        <taxon>Pseudomonadati</taxon>
        <taxon>Bacteroidota</taxon>
        <taxon>Cytophagia</taxon>
        <taxon>Cytophagales</taxon>
        <taxon>Spirosomataceae</taxon>
        <taxon>Fibrisoma</taxon>
    </lineage>
</organism>
<dbReference type="Pfam" id="PF11138">
    <property type="entry name" value="DUF2911"/>
    <property type="match status" value="1"/>
</dbReference>
<gene>
    <name evidence="1" type="ORF">DYU11_24095</name>
</gene>
<protein>
    <submittedName>
        <fullName evidence="1">DUF2911 domain-containing protein</fullName>
    </submittedName>
</protein>
<name>A0A418M2T4_9BACT</name>
<evidence type="ECO:0000313" key="1">
    <source>
        <dbReference type="EMBL" id="RIV19998.1"/>
    </source>
</evidence>
<comment type="caution">
    <text evidence="1">The sequence shown here is derived from an EMBL/GenBank/DDBJ whole genome shotgun (WGS) entry which is preliminary data.</text>
</comment>